<protein>
    <recommendedName>
        <fullName evidence="4">ENPP1-3/EXOG-like endonuclease/phosphodiesterase domain-containing protein</fullName>
    </recommendedName>
</protein>
<keyword evidence="3" id="KW-0732">Signal</keyword>
<dbReference type="GO" id="GO:0003676">
    <property type="term" value="F:nucleic acid binding"/>
    <property type="evidence" value="ECO:0007669"/>
    <property type="project" value="InterPro"/>
</dbReference>
<dbReference type="Pfam" id="PF01223">
    <property type="entry name" value="Endonuclease_NS"/>
    <property type="match status" value="1"/>
</dbReference>
<dbReference type="AlphaFoldDB" id="A0AAV2Q9Q4"/>
<feature type="signal peptide" evidence="3">
    <location>
        <begin position="1"/>
        <end position="19"/>
    </location>
</feature>
<keyword evidence="2" id="KW-0325">Glycoprotein</keyword>
<dbReference type="Pfam" id="PF01663">
    <property type="entry name" value="Phosphodiest"/>
    <property type="match status" value="1"/>
</dbReference>
<dbReference type="InterPro" id="IPR020821">
    <property type="entry name" value="ENPP1-3/EXOG-like_nuc-like"/>
</dbReference>
<feature type="chain" id="PRO_5043965701" description="ENPP1-3/EXOG-like endonuclease/phosphodiesterase domain-containing protein" evidence="3">
    <location>
        <begin position="20"/>
        <end position="754"/>
    </location>
</feature>
<dbReference type="SUPFAM" id="SSF53649">
    <property type="entry name" value="Alkaline phosphatase-like"/>
    <property type="match status" value="1"/>
</dbReference>
<dbReference type="Gene3D" id="3.40.570.10">
    <property type="entry name" value="Extracellular Endonuclease, subunit A"/>
    <property type="match status" value="1"/>
</dbReference>
<dbReference type="PANTHER" id="PTHR10151:SF114">
    <property type="entry name" value="ECTONUCLEOTIDE PYROPHOSPHATASE_PHOSPHODIESTERASE C27A7.3"/>
    <property type="match status" value="1"/>
</dbReference>
<dbReference type="InterPro" id="IPR017850">
    <property type="entry name" value="Alkaline_phosphatase_core_sf"/>
</dbReference>
<evidence type="ECO:0000313" key="6">
    <source>
        <dbReference type="Proteomes" id="UP001497623"/>
    </source>
</evidence>
<keyword evidence="1" id="KW-0378">Hydrolase</keyword>
<proteinExistence type="predicted"/>
<dbReference type="Proteomes" id="UP001497623">
    <property type="component" value="Unassembled WGS sequence"/>
</dbReference>
<sequence length="754" mass="85294">MDVVLVVVVGAVTIGLVLGEPWAAKGAERFLPYTLDPETCPESYRNKNPLILISMDGFRTEYLNRGLTPTIQALSNRGVHAPFMKPSYPTITFPNHYTIVTGLIPPAHGIIANHFYDSEFGTGFTIRNASGREARWYTGEPIWKTAEKQELFAAPHFCPPTQSVTPQPPFHSALHVAAALVARKRDVLAWLDLPEEQRPEFLTLYMHEPDDSGHDFGPHSPELEEALVHVDNMILMLLEGLQQRNILHCVNLLVVADHGMAEAGDSRVIRVDDFVPQLQNTTRPHFWSGVFSRIQTDEKSQDSNTAAIVDALSCKRHEMRVYQKELMPVRWHIGNHTRVEPVVLDLDAGWTVGVSDAYKADPGDHGYDNYFAVMNALFLAHGPAFRRNVELESFQNIELYNLMCQVLGLIPAPNNGTWGALHHALVNPPKPPASKIEPLLQVASFSDESVEELSQCEGDQNIQSDWLERLKDDQDDILNHIANNVPWGIPQHGNLYSSTLMLSQKDHITGYSTLVKQPLWSSYTISSGRMGKVYSNTAPWTSDLRIPSTYSPSCPIYDSVTAYNVTRHPLFPPEFAWGNIRASYLISNAVPVTTQLAERWHQLRQYVATWAETYGALNVISGPVFDYDADTFVDNLHDLRYSKGGLKVPTHMFLVASRCFRWVAHPRDCPIHLLDTIAFVLPQYMPTDNCLSPEQYLVEFSAKISDVEKITGLKFFQDLHYEDRVRLQTRIHSNLWGQESWWNRIKTDLFGYNK</sequence>
<evidence type="ECO:0000256" key="1">
    <source>
        <dbReference type="ARBA" id="ARBA00022801"/>
    </source>
</evidence>
<dbReference type="InterPro" id="IPR002591">
    <property type="entry name" value="Phosphodiest/P_Trfase"/>
</dbReference>
<dbReference type="GO" id="GO:0016787">
    <property type="term" value="F:hydrolase activity"/>
    <property type="evidence" value="ECO:0007669"/>
    <property type="project" value="UniProtKB-KW"/>
</dbReference>
<dbReference type="PANTHER" id="PTHR10151">
    <property type="entry name" value="ECTONUCLEOTIDE PYROPHOSPHATASE/PHOSPHODIESTERASE"/>
    <property type="match status" value="1"/>
</dbReference>
<gene>
    <name evidence="5" type="ORF">MNOR_LOCUS8745</name>
</gene>
<evidence type="ECO:0000256" key="3">
    <source>
        <dbReference type="SAM" id="SignalP"/>
    </source>
</evidence>
<feature type="non-terminal residue" evidence="5">
    <location>
        <position position="754"/>
    </location>
</feature>
<evidence type="ECO:0000313" key="5">
    <source>
        <dbReference type="EMBL" id="CAL4072109.1"/>
    </source>
</evidence>
<dbReference type="InterPro" id="IPR044925">
    <property type="entry name" value="His-Me_finger_sf"/>
</dbReference>
<name>A0AAV2Q9Q4_MEGNR</name>
<reference evidence="5 6" key="1">
    <citation type="submission" date="2024-05" db="EMBL/GenBank/DDBJ databases">
        <authorList>
            <person name="Wallberg A."/>
        </authorList>
    </citation>
    <scope>NUCLEOTIDE SEQUENCE [LARGE SCALE GENOMIC DNA]</scope>
</reference>
<organism evidence="5 6">
    <name type="scientific">Meganyctiphanes norvegica</name>
    <name type="common">Northern krill</name>
    <name type="synonym">Thysanopoda norvegica</name>
    <dbReference type="NCBI Taxonomy" id="48144"/>
    <lineage>
        <taxon>Eukaryota</taxon>
        <taxon>Metazoa</taxon>
        <taxon>Ecdysozoa</taxon>
        <taxon>Arthropoda</taxon>
        <taxon>Crustacea</taxon>
        <taxon>Multicrustacea</taxon>
        <taxon>Malacostraca</taxon>
        <taxon>Eumalacostraca</taxon>
        <taxon>Eucarida</taxon>
        <taxon>Euphausiacea</taxon>
        <taxon>Euphausiidae</taxon>
        <taxon>Meganyctiphanes</taxon>
    </lineage>
</organism>
<dbReference type="Gene3D" id="3.30.1360.180">
    <property type="match status" value="1"/>
</dbReference>
<feature type="domain" description="ENPP1-3/EXOG-like endonuclease/phosphodiesterase" evidence="4">
    <location>
        <begin position="504"/>
        <end position="722"/>
    </location>
</feature>
<dbReference type="Gene3D" id="3.40.720.10">
    <property type="entry name" value="Alkaline Phosphatase, subunit A"/>
    <property type="match status" value="1"/>
</dbReference>
<dbReference type="InterPro" id="IPR044929">
    <property type="entry name" value="DNA/RNA_non-sp_Endonuclease_sf"/>
</dbReference>
<evidence type="ECO:0000259" key="4">
    <source>
        <dbReference type="SMART" id="SM00477"/>
    </source>
</evidence>
<dbReference type="InterPro" id="IPR001604">
    <property type="entry name" value="Endo_G_ENPP1-like_dom"/>
</dbReference>
<dbReference type="CDD" id="cd16018">
    <property type="entry name" value="Enpp"/>
    <property type="match status" value="1"/>
</dbReference>
<dbReference type="EMBL" id="CAXKWB010004111">
    <property type="protein sequence ID" value="CAL4072109.1"/>
    <property type="molecule type" value="Genomic_DNA"/>
</dbReference>
<comment type="caution">
    <text evidence="5">The sequence shown here is derived from an EMBL/GenBank/DDBJ whole genome shotgun (WGS) entry which is preliminary data.</text>
</comment>
<dbReference type="SUPFAM" id="SSF54060">
    <property type="entry name" value="His-Me finger endonucleases"/>
    <property type="match status" value="1"/>
</dbReference>
<dbReference type="GO" id="GO:0046872">
    <property type="term" value="F:metal ion binding"/>
    <property type="evidence" value="ECO:0007669"/>
    <property type="project" value="InterPro"/>
</dbReference>
<keyword evidence="6" id="KW-1185">Reference proteome</keyword>
<evidence type="ECO:0000256" key="2">
    <source>
        <dbReference type="ARBA" id="ARBA00023180"/>
    </source>
</evidence>
<accession>A0AAV2Q9Q4</accession>
<dbReference type="SMART" id="SM00477">
    <property type="entry name" value="NUC"/>
    <property type="match status" value="1"/>
</dbReference>